<evidence type="ECO:0000313" key="3">
    <source>
        <dbReference type="Proteomes" id="UP000298390"/>
    </source>
</evidence>
<gene>
    <name evidence="2" type="ORF">EVJ58_g9328</name>
</gene>
<accession>A0A4Y9XW60</accession>
<sequence length="201" mass="22197">MQPTRNPSGTIWPRLSGLNPNSINGALPSSVPTRSVSFSSSPPSHAFSSVMRDSRFASTFEDDEFEAMSDIQDYDTYDPYIDDPYRRASMSTTRGQTGFPFSPLAPVVLARDDPLWCTERFFRPGRARAGLGGVSLADLARELWGRRGAPNEGMAARCVARDDDVRGVALHALRSADRALDAKKTRWLKRVCRAWTTGPQA</sequence>
<organism evidence="2 3">
    <name type="scientific">Rhodofomes roseus</name>
    <dbReference type="NCBI Taxonomy" id="34475"/>
    <lineage>
        <taxon>Eukaryota</taxon>
        <taxon>Fungi</taxon>
        <taxon>Dikarya</taxon>
        <taxon>Basidiomycota</taxon>
        <taxon>Agaricomycotina</taxon>
        <taxon>Agaricomycetes</taxon>
        <taxon>Polyporales</taxon>
        <taxon>Rhodofomes</taxon>
    </lineage>
</organism>
<evidence type="ECO:0000256" key="1">
    <source>
        <dbReference type="SAM" id="MobiDB-lite"/>
    </source>
</evidence>
<comment type="caution">
    <text evidence="2">The sequence shown here is derived from an EMBL/GenBank/DDBJ whole genome shotgun (WGS) entry which is preliminary data.</text>
</comment>
<protein>
    <submittedName>
        <fullName evidence="2">Uncharacterized protein</fullName>
    </submittedName>
</protein>
<dbReference type="EMBL" id="SEKV01000792">
    <property type="protein sequence ID" value="TFY53663.1"/>
    <property type="molecule type" value="Genomic_DNA"/>
</dbReference>
<dbReference type="AlphaFoldDB" id="A0A4Y9XW60"/>
<feature type="region of interest" description="Disordered" evidence="1">
    <location>
        <begin position="22"/>
        <end position="48"/>
    </location>
</feature>
<evidence type="ECO:0000313" key="2">
    <source>
        <dbReference type="EMBL" id="TFY53663.1"/>
    </source>
</evidence>
<dbReference type="Proteomes" id="UP000298390">
    <property type="component" value="Unassembled WGS sequence"/>
</dbReference>
<reference evidence="2 3" key="1">
    <citation type="submission" date="2019-01" db="EMBL/GenBank/DDBJ databases">
        <title>Genome sequencing of the rare red list fungi Fomitopsis rosea.</title>
        <authorList>
            <person name="Buettner E."/>
            <person name="Kellner H."/>
        </authorList>
    </citation>
    <scope>NUCLEOTIDE SEQUENCE [LARGE SCALE GENOMIC DNA]</scope>
    <source>
        <strain evidence="2 3">DSM 105464</strain>
    </source>
</reference>
<name>A0A4Y9XW60_9APHY</name>
<proteinExistence type="predicted"/>
<feature type="compositionally biased region" description="Low complexity" evidence="1">
    <location>
        <begin position="28"/>
        <end position="48"/>
    </location>
</feature>